<dbReference type="GO" id="GO:0006633">
    <property type="term" value="P:fatty acid biosynthetic process"/>
    <property type="evidence" value="ECO:0007669"/>
    <property type="project" value="TreeGrafter"/>
</dbReference>
<organism evidence="5 6">
    <name type="scientific">Aplosporella prunicola CBS 121167</name>
    <dbReference type="NCBI Taxonomy" id="1176127"/>
    <lineage>
        <taxon>Eukaryota</taxon>
        <taxon>Fungi</taxon>
        <taxon>Dikarya</taxon>
        <taxon>Ascomycota</taxon>
        <taxon>Pezizomycotina</taxon>
        <taxon>Dothideomycetes</taxon>
        <taxon>Dothideomycetes incertae sedis</taxon>
        <taxon>Botryosphaeriales</taxon>
        <taxon>Aplosporellaceae</taxon>
        <taxon>Aplosporella</taxon>
    </lineage>
</organism>
<dbReference type="InterPro" id="IPR020843">
    <property type="entry name" value="ER"/>
</dbReference>
<dbReference type="InterPro" id="IPR036291">
    <property type="entry name" value="NAD(P)-bd_dom_sf"/>
</dbReference>
<dbReference type="SUPFAM" id="SSF51735">
    <property type="entry name" value="NAD(P)-binding Rossmann-fold domains"/>
    <property type="match status" value="2"/>
</dbReference>
<evidence type="ECO:0000256" key="1">
    <source>
        <dbReference type="ARBA" id="ARBA00022679"/>
    </source>
</evidence>
<evidence type="ECO:0000259" key="4">
    <source>
        <dbReference type="SMART" id="SM00829"/>
    </source>
</evidence>
<dbReference type="GO" id="GO:0044550">
    <property type="term" value="P:secondary metabolite biosynthetic process"/>
    <property type="evidence" value="ECO:0007669"/>
    <property type="project" value="TreeGrafter"/>
</dbReference>
<feature type="non-terminal residue" evidence="5">
    <location>
        <position position="1"/>
    </location>
</feature>
<proteinExistence type="predicted"/>
<dbReference type="InterPro" id="IPR013968">
    <property type="entry name" value="PKS_KR"/>
</dbReference>
<dbReference type="PANTHER" id="PTHR43775:SF49">
    <property type="entry name" value="SYNTHASE, PUTATIVE (JCVI)-RELATED"/>
    <property type="match status" value="1"/>
</dbReference>
<gene>
    <name evidence="5" type="ORF">K452DRAFT_222743</name>
</gene>
<dbReference type="InterPro" id="IPR057326">
    <property type="entry name" value="KR_dom"/>
</dbReference>
<accession>A0A6A6BK03</accession>
<keyword evidence="1" id="KW-0808">Transferase</keyword>
<dbReference type="Pfam" id="PF08659">
    <property type="entry name" value="KR"/>
    <property type="match status" value="1"/>
</dbReference>
<evidence type="ECO:0000256" key="2">
    <source>
        <dbReference type="ARBA" id="ARBA00023268"/>
    </source>
</evidence>
<feature type="domain" description="Ketoreductase" evidence="3">
    <location>
        <begin position="172"/>
        <end position="352"/>
    </location>
</feature>
<keyword evidence="2" id="KW-0511">Multifunctional enzyme</keyword>
<dbReference type="GO" id="GO:0004312">
    <property type="term" value="F:fatty acid synthase activity"/>
    <property type="evidence" value="ECO:0007669"/>
    <property type="project" value="TreeGrafter"/>
</dbReference>
<dbReference type="GO" id="GO:0016491">
    <property type="term" value="F:oxidoreductase activity"/>
    <property type="evidence" value="ECO:0007669"/>
    <property type="project" value="InterPro"/>
</dbReference>
<dbReference type="SMART" id="SM00822">
    <property type="entry name" value="PKS_KR"/>
    <property type="match status" value="1"/>
</dbReference>
<dbReference type="GeneID" id="54294068"/>
<keyword evidence="6" id="KW-1185">Reference proteome</keyword>
<evidence type="ECO:0000259" key="3">
    <source>
        <dbReference type="SMART" id="SM00822"/>
    </source>
</evidence>
<sequence>YLVENFGLPRSRIFNSRDPLFYADLMAATDGRGADLVLNSLSGELLHVSWRCVAEFGKMLEIGKRDFIGRAMLSMDAFEANRTFHGIDMAQMAVQRPESCRKLLEQSMEYYQKGAIRPIAPTKMFPASHVVEAFRYMQKGQHIGKLIVSMPEVAAELNLTPTAPDLSFRDDAAYILLGGLGGLGKAISNWMVEQGARHLVYLSRSGGESDDDQAFIRELEVQGCSVQTFKGSVASAKGVTSMVRSVAKPIAGVMHLSMVLKDRSLLKLSHEDWTAAIKPKVDGAWNIHNALGDTPLDFFILFSSLSCVVGQVGPANYAAANAFLTAFTQYRHSLDIGVMEDVGYVCEIPAEVVIGLRSTKPLSDPNSRAIWRRNVRMRISHRTVLSTRAAAAAPTTTA</sequence>
<evidence type="ECO:0000313" key="5">
    <source>
        <dbReference type="EMBL" id="KAF2144356.1"/>
    </source>
</evidence>
<dbReference type="AlphaFoldDB" id="A0A6A6BK03"/>
<evidence type="ECO:0000313" key="6">
    <source>
        <dbReference type="Proteomes" id="UP000799438"/>
    </source>
</evidence>
<dbReference type="InterPro" id="IPR050091">
    <property type="entry name" value="PKS_NRPS_Biosynth_Enz"/>
</dbReference>
<dbReference type="PANTHER" id="PTHR43775">
    <property type="entry name" value="FATTY ACID SYNTHASE"/>
    <property type="match status" value="1"/>
</dbReference>
<dbReference type="Gene3D" id="3.40.50.720">
    <property type="entry name" value="NAD(P)-binding Rossmann-like Domain"/>
    <property type="match status" value="2"/>
</dbReference>
<feature type="domain" description="Enoyl reductase (ER)" evidence="4">
    <location>
        <begin position="1"/>
        <end position="148"/>
    </location>
</feature>
<name>A0A6A6BK03_9PEZI</name>
<dbReference type="Proteomes" id="UP000799438">
    <property type="component" value="Unassembled WGS sequence"/>
</dbReference>
<dbReference type="SMART" id="SM00829">
    <property type="entry name" value="PKS_ER"/>
    <property type="match status" value="1"/>
</dbReference>
<dbReference type="Gene3D" id="3.90.180.10">
    <property type="entry name" value="Medium-chain alcohol dehydrogenases, catalytic domain"/>
    <property type="match status" value="1"/>
</dbReference>
<dbReference type="Pfam" id="PF13602">
    <property type="entry name" value="ADH_zinc_N_2"/>
    <property type="match status" value="1"/>
</dbReference>
<dbReference type="RefSeq" id="XP_033400068.1">
    <property type="nucleotide sequence ID" value="XM_033536572.1"/>
</dbReference>
<reference evidence="5" key="1">
    <citation type="journal article" date="2020" name="Stud. Mycol.">
        <title>101 Dothideomycetes genomes: a test case for predicting lifestyles and emergence of pathogens.</title>
        <authorList>
            <person name="Haridas S."/>
            <person name="Albert R."/>
            <person name="Binder M."/>
            <person name="Bloem J."/>
            <person name="Labutti K."/>
            <person name="Salamov A."/>
            <person name="Andreopoulos B."/>
            <person name="Baker S."/>
            <person name="Barry K."/>
            <person name="Bills G."/>
            <person name="Bluhm B."/>
            <person name="Cannon C."/>
            <person name="Castanera R."/>
            <person name="Culley D."/>
            <person name="Daum C."/>
            <person name="Ezra D."/>
            <person name="Gonzalez J."/>
            <person name="Henrissat B."/>
            <person name="Kuo A."/>
            <person name="Liang C."/>
            <person name="Lipzen A."/>
            <person name="Lutzoni F."/>
            <person name="Magnuson J."/>
            <person name="Mondo S."/>
            <person name="Nolan M."/>
            <person name="Ohm R."/>
            <person name="Pangilinan J."/>
            <person name="Park H.-J."/>
            <person name="Ramirez L."/>
            <person name="Alfaro M."/>
            <person name="Sun H."/>
            <person name="Tritt A."/>
            <person name="Yoshinaga Y."/>
            <person name="Zwiers L.-H."/>
            <person name="Turgeon B."/>
            <person name="Goodwin S."/>
            <person name="Spatafora J."/>
            <person name="Crous P."/>
            <person name="Grigoriev I."/>
        </authorList>
    </citation>
    <scope>NUCLEOTIDE SEQUENCE</scope>
    <source>
        <strain evidence="5">CBS 121167</strain>
    </source>
</reference>
<protein>
    <submittedName>
        <fullName evidence="5">Uncharacterized protein</fullName>
    </submittedName>
</protein>
<dbReference type="CDD" id="cd05195">
    <property type="entry name" value="enoyl_red"/>
    <property type="match status" value="1"/>
</dbReference>
<dbReference type="EMBL" id="ML995479">
    <property type="protein sequence ID" value="KAF2144356.1"/>
    <property type="molecule type" value="Genomic_DNA"/>
</dbReference>
<dbReference type="OrthoDB" id="329835at2759"/>